<organism evidence="1 2">
    <name type="scientific">Serratia marcescens</name>
    <dbReference type="NCBI Taxonomy" id="615"/>
    <lineage>
        <taxon>Bacteria</taxon>
        <taxon>Pseudomonadati</taxon>
        <taxon>Pseudomonadota</taxon>
        <taxon>Gammaproteobacteria</taxon>
        <taxon>Enterobacterales</taxon>
        <taxon>Yersiniaceae</taxon>
        <taxon>Serratia</taxon>
    </lineage>
</organism>
<comment type="caution">
    <text evidence="1">The sequence shown here is derived from an EMBL/GenBank/DDBJ whole genome shotgun (WGS) entry which is preliminary data.</text>
</comment>
<evidence type="ECO:0000313" key="1">
    <source>
        <dbReference type="EMBL" id="MVF02895.1"/>
    </source>
</evidence>
<evidence type="ECO:0000313" key="2">
    <source>
        <dbReference type="Proteomes" id="UP000443014"/>
    </source>
</evidence>
<reference evidence="1 2" key="1">
    <citation type="submission" date="2019-11" db="EMBL/GenBank/DDBJ databases">
        <title>Whole genome sequence of a plant growth promoting strain Serratia marcescens BTL07 isolated from the rhizoplane of Chili (Capsicum annuum).</title>
        <authorList>
            <person name="Dutta S."/>
            <person name="Khatun A."/>
            <person name="Gupta D.R."/>
            <person name="Surovy M.Z."/>
            <person name="Rahman M.M."/>
            <person name="Mahmud N.U."/>
            <person name="Emes R."/>
            <person name="Warry A."/>
            <person name="West H."/>
            <person name="Clarke M.L."/>
            <person name="Islam M.T."/>
        </authorList>
    </citation>
    <scope>NUCLEOTIDE SEQUENCE [LARGE SCALE GENOMIC DNA]</scope>
    <source>
        <strain evidence="1 2">BTL07</strain>
    </source>
</reference>
<proteinExistence type="predicted"/>
<dbReference type="InterPro" id="IPR006441">
    <property type="entry name" value="Phage_P2_GpN"/>
</dbReference>
<gene>
    <name evidence="1" type="ORF">GMA22_06440</name>
</gene>
<dbReference type="Proteomes" id="UP000443014">
    <property type="component" value="Unassembled WGS sequence"/>
</dbReference>
<accession>A0ABD6HNR9</accession>
<dbReference type="RefSeq" id="WP_156865577.1">
    <property type="nucleotide sequence ID" value="NZ_WNKC01000001.1"/>
</dbReference>
<sequence length="337" mass="37727">MLLTPQAEKLIRKYTAGLAKSYGVPDTSKFFALTDPRDIQLRNALLQQSEFLQLINTQTVEQVQGQVVATGNPGLFTGRKKSGRFSRRMDNSGNKYELAETDSGSYLDYVTLVTWANAGSEDEFFQRIQAFSNESFALDILRIAFNGTHVAEDTDPDKYPLGDDVNRGWHTIVKERSPEQIVTGDVTIGGANADFMGLDAAVTDLIHTNIFEPYRQDPRLVVLVSADLIGGDATSMMNRIDKPTEKVAAQLINREIAGRKVYSPPFMPEGRLIVTTLSNLHLYSQRGTGQRKAEWVDDRKRFENNYLRMEGYAVEYDELYAGYDKLTMKVEDPGNGG</sequence>
<name>A0ABD6HNR9_SERMA</name>
<dbReference type="NCBIfam" id="TIGR01551">
    <property type="entry name" value="major_capsid_P2"/>
    <property type="match status" value="1"/>
</dbReference>
<dbReference type="AlphaFoldDB" id="A0ABD6HNR9"/>
<dbReference type="Pfam" id="PF05125">
    <property type="entry name" value="Phage_cap_P2"/>
    <property type="match status" value="1"/>
</dbReference>
<dbReference type="EMBL" id="WNKC01000001">
    <property type="protein sequence ID" value="MVF02895.1"/>
    <property type="molecule type" value="Genomic_DNA"/>
</dbReference>
<protein>
    <submittedName>
        <fullName evidence="1">Phage major capsid protein, P2 family</fullName>
    </submittedName>
</protein>